<keyword evidence="1" id="KW-0479">Metal-binding</keyword>
<keyword evidence="7" id="KW-1185">Reference proteome</keyword>
<dbReference type="SUPFAM" id="SSF144232">
    <property type="entry name" value="HIT/MYND zinc finger-like"/>
    <property type="match status" value="1"/>
</dbReference>
<gene>
    <name evidence="6" type="ORF">EST38_g11634</name>
</gene>
<dbReference type="STRING" id="2316362.A0A4Q2D523"/>
<name>A0A4Q2D523_9AGAR</name>
<dbReference type="Gene3D" id="6.10.140.2220">
    <property type="match status" value="1"/>
</dbReference>
<evidence type="ECO:0000313" key="7">
    <source>
        <dbReference type="Proteomes" id="UP000290288"/>
    </source>
</evidence>
<sequence length="611" mass="69446">MAQQFTHFKRFPPPESEKPSLETLQKLFSLSPNDFGDIGGLFSKFSNLLPRHPPPAVLPCANVQPAQYSACEKPGNKACSACKLVSYCSKECQTAHWKRHKRVCKNPMRSSDWQPSWDAENCAPFFMEPSEDEKESLNGGSALWGNMPAIDLINLNANEANARKDFSLAFVASGDLRHVMKTINSLPDDYSGKLDILINDGNGYVFCRNLVLLLILGCVPDENLAADIALHFWYSVFFPAEYRTRICWLVTAFMKHCVDSTTQGKKYPLGDTSNFATPWLNKEHRSYLQHYMFDPDMPDSAGIEIDDAQAEYTRVRMAPSRKEYRDTMYTGLKPSHRVAFYEFRRYGIVLPLGAPNSHFNCANSSLFSLEGRWLQTDYADPLEGWNTEEVIQSGKTHGAQVEDIYGCLYFFLSTHLRTLARRIRKFHISFKLFSVEACALSKHIEENVFTGMGIASNTRFDRVEVSNILDVSYVGTRQVLTAWSPFLRQNKHAAIVGYYMNWFMVQKDGRVQGAGKSAMEQATKQLLERNGVDNLKATFSQISPDIRNLASLQTKIVSLTMDMDTMYENSKPFEKYLKKEKLDTVLRATKLKLRRQHKIVPHVSAHCSASR</sequence>
<evidence type="ECO:0000259" key="5">
    <source>
        <dbReference type="PROSITE" id="PS50865"/>
    </source>
</evidence>
<dbReference type="OrthoDB" id="5282002at2759"/>
<dbReference type="InterPro" id="IPR027974">
    <property type="entry name" value="DUF4470"/>
</dbReference>
<feature type="domain" description="MYND-type" evidence="5">
    <location>
        <begin position="60"/>
        <end position="104"/>
    </location>
</feature>
<keyword evidence="2 4" id="KW-0863">Zinc-finger</keyword>
<dbReference type="Proteomes" id="UP000290288">
    <property type="component" value="Unassembled WGS sequence"/>
</dbReference>
<reference evidence="6 7" key="1">
    <citation type="submission" date="2019-01" db="EMBL/GenBank/DDBJ databases">
        <title>Draft genome sequence of Psathyrella aberdarensis IHI B618.</title>
        <authorList>
            <person name="Buettner E."/>
            <person name="Kellner H."/>
        </authorList>
    </citation>
    <scope>NUCLEOTIDE SEQUENCE [LARGE SCALE GENOMIC DNA]</scope>
    <source>
        <strain evidence="6 7">IHI B618</strain>
    </source>
</reference>
<dbReference type="AlphaFoldDB" id="A0A4Q2D523"/>
<dbReference type="InterPro" id="IPR002893">
    <property type="entry name" value="Znf_MYND"/>
</dbReference>
<evidence type="ECO:0000256" key="4">
    <source>
        <dbReference type="PROSITE-ProRule" id="PRU00134"/>
    </source>
</evidence>
<proteinExistence type="predicted"/>
<dbReference type="Pfam" id="PF01753">
    <property type="entry name" value="zf-MYND"/>
    <property type="match status" value="1"/>
</dbReference>
<dbReference type="GO" id="GO:0008270">
    <property type="term" value="F:zinc ion binding"/>
    <property type="evidence" value="ECO:0007669"/>
    <property type="project" value="UniProtKB-KW"/>
</dbReference>
<dbReference type="EMBL" id="SDEE01000741">
    <property type="protein sequence ID" value="RXW14219.1"/>
    <property type="molecule type" value="Genomic_DNA"/>
</dbReference>
<keyword evidence="3" id="KW-0862">Zinc</keyword>
<evidence type="ECO:0000313" key="6">
    <source>
        <dbReference type="EMBL" id="RXW14219.1"/>
    </source>
</evidence>
<evidence type="ECO:0000256" key="2">
    <source>
        <dbReference type="ARBA" id="ARBA00022771"/>
    </source>
</evidence>
<evidence type="ECO:0000256" key="3">
    <source>
        <dbReference type="ARBA" id="ARBA00022833"/>
    </source>
</evidence>
<organism evidence="6 7">
    <name type="scientific">Candolleomyces aberdarensis</name>
    <dbReference type="NCBI Taxonomy" id="2316362"/>
    <lineage>
        <taxon>Eukaryota</taxon>
        <taxon>Fungi</taxon>
        <taxon>Dikarya</taxon>
        <taxon>Basidiomycota</taxon>
        <taxon>Agaricomycotina</taxon>
        <taxon>Agaricomycetes</taxon>
        <taxon>Agaricomycetidae</taxon>
        <taxon>Agaricales</taxon>
        <taxon>Agaricineae</taxon>
        <taxon>Psathyrellaceae</taxon>
        <taxon>Candolleomyces</taxon>
    </lineage>
</organism>
<comment type="caution">
    <text evidence="6">The sequence shown here is derived from an EMBL/GenBank/DDBJ whole genome shotgun (WGS) entry which is preliminary data.</text>
</comment>
<protein>
    <recommendedName>
        <fullName evidence="5">MYND-type domain-containing protein</fullName>
    </recommendedName>
</protein>
<dbReference type="PROSITE" id="PS50865">
    <property type="entry name" value="ZF_MYND_2"/>
    <property type="match status" value="1"/>
</dbReference>
<accession>A0A4Q2D523</accession>
<evidence type="ECO:0000256" key="1">
    <source>
        <dbReference type="ARBA" id="ARBA00022723"/>
    </source>
</evidence>
<dbReference type="Pfam" id="PF14737">
    <property type="entry name" value="DUF4470"/>
    <property type="match status" value="1"/>
</dbReference>